<evidence type="ECO:0000313" key="1">
    <source>
        <dbReference type="EMBL" id="TBU66233.1"/>
    </source>
</evidence>
<gene>
    <name evidence="1" type="ORF">BD310DRAFT_802853</name>
</gene>
<sequence length="97" mass="11198">MAPAAAAFPKLSNRNYQQWRLDMEARLRILGALRIVKGTETRPSYTPPLDAGERRDLRDFDNRVDMAAGEIWSCVEREQQTHLEAIRDDPQAMWAKL</sequence>
<dbReference type="EMBL" id="ML145084">
    <property type="protein sequence ID" value="TBU66233.1"/>
    <property type="molecule type" value="Genomic_DNA"/>
</dbReference>
<name>A0A4Q9QEF7_9APHY</name>
<organism evidence="1 2">
    <name type="scientific">Dichomitus squalens</name>
    <dbReference type="NCBI Taxonomy" id="114155"/>
    <lineage>
        <taxon>Eukaryota</taxon>
        <taxon>Fungi</taxon>
        <taxon>Dikarya</taxon>
        <taxon>Basidiomycota</taxon>
        <taxon>Agaricomycotina</taxon>
        <taxon>Agaricomycetes</taxon>
        <taxon>Polyporales</taxon>
        <taxon>Polyporaceae</taxon>
        <taxon>Dichomitus</taxon>
    </lineage>
</organism>
<evidence type="ECO:0000313" key="2">
    <source>
        <dbReference type="Proteomes" id="UP000292082"/>
    </source>
</evidence>
<proteinExistence type="predicted"/>
<dbReference type="Proteomes" id="UP000292082">
    <property type="component" value="Unassembled WGS sequence"/>
</dbReference>
<evidence type="ECO:0008006" key="3">
    <source>
        <dbReference type="Google" id="ProtNLM"/>
    </source>
</evidence>
<dbReference type="AlphaFoldDB" id="A0A4Q9QEF7"/>
<feature type="non-terminal residue" evidence="1">
    <location>
        <position position="97"/>
    </location>
</feature>
<protein>
    <recommendedName>
        <fullName evidence="3">DUF4219 domain-containing protein</fullName>
    </recommendedName>
</protein>
<reference evidence="1 2" key="1">
    <citation type="submission" date="2019-01" db="EMBL/GenBank/DDBJ databases">
        <title>Draft genome sequences of three monokaryotic isolates of the white-rot basidiomycete fungus Dichomitus squalens.</title>
        <authorList>
            <consortium name="DOE Joint Genome Institute"/>
            <person name="Lopez S.C."/>
            <person name="Andreopoulos B."/>
            <person name="Pangilinan J."/>
            <person name="Lipzen A."/>
            <person name="Riley R."/>
            <person name="Ahrendt S."/>
            <person name="Ng V."/>
            <person name="Barry K."/>
            <person name="Daum C."/>
            <person name="Grigoriev I.V."/>
            <person name="Hilden K.S."/>
            <person name="Makela M.R."/>
            <person name="de Vries R.P."/>
        </authorList>
    </citation>
    <scope>NUCLEOTIDE SEQUENCE [LARGE SCALE GENOMIC DNA]</scope>
    <source>
        <strain evidence="1 2">CBS 464.89</strain>
    </source>
</reference>
<keyword evidence="2" id="KW-1185">Reference proteome</keyword>
<accession>A0A4Q9QEF7</accession>